<dbReference type="EMBL" id="CM035425">
    <property type="protein sequence ID" value="KAH7331513.1"/>
    <property type="molecule type" value="Genomic_DNA"/>
</dbReference>
<evidence type="ECO:0000313" key="2">
    <source>
        <dbReference type="EMBL" id="KAH7331513.1"/>
    </source>
</evidence>
<dbReference type="InterPro" id="IPR005162">
    <property type="entry name" value="Retrotrans_gag_dom"/>
</dbReference>
<dbReference type="GO" id="GO:0008270">
    <property type="term" value="F:zinc ion binding"/>
    <property type="evidence" value="ECO:0007669"/>
    <property type="project" value="InterPro"/>
</dbReference>
<dbReference type="CDD" id="cd00303">
    <property type="entry name" value="retropepsin_like"/>
    <property type="match status" value="1"/>
</dbReference>
<evidence type="ECO:0000313" key="3">
    <source>
        <dbReference type="Proteomes" id="UP000825935"/>
    </source>
</evidence>
<organism evidence="2 3">
    <name type="scientific">Ceratopteris richardii</name>
    <name type="common">Triangle waterfern</name>
    <dbReference type="NCBI Taxonomy" id="49495"/>
    <lineage>
        <taxon>Eukaryota</taxon>
        <taxon>Viridiplantae</taxon>
        <taxon>Streptophyta</taxon>
        <taxon>Embryophyta</taxon>
        <taxon>Tracheophyta</taxon>
        <taxon>Polypodiopsida</taxon>
        <taxon>Polypodiidae</taxon>
        <taxon>Polypodiales</taxon>
        <taxon>Pteridineae</taxon>
        <taxon>Pteridaceae</taxon>
        <taxon>Parkerioideae</taxon>
        <taxon>Ceratopteris</taxon>
    </lineage>
</organism>
<dbReference type="InterPro" id="IPR036875">
    <property type="entry name" value="Znf_CCHC_sf"/>
</dbReference>
<dbReference type="Gene3D" id="2.40.70.10">
    <property type="entry name" value="Acid Proteases"/>
    <property type="match status" value="1"/>
</dbReference>
<dbReference type="SUPFAM" id="SSF57756">
    <property type="entry name" value="Retrovirus zinc finger-like domains"/>
    <property type="match status" value="1"/>
</dbReference>
<dbReference type="OrthoDB" id="437338at2759"/>
<comment type="caution">
    <text evidence="2">The sequence shown here is derived from an EMBL/GenBank/DDBJ whole genome shotgun (WGS) entry which is preliminary data.</text>
</comment>
<feature type="domain" description="Retrotransposon gag" evidence="1">
    <location>
        <begin position="46"/>
        <end position="134"/>
    </location>
</feature>
<dbReference type="PANTHER" id="PTHR15503:SF22">
    <property type="entry name" value="TRANSPOSON TY3-I GAG POLYPROTEIN"/>
    <property type="match status" value="1"/>
</dbReference>
<proteinExistence type="predicted"/>
<reference evidence="2" key="1">
    <citation type="submission" date="2021-08" db="EMBL/GenBank/DDBJ databases">
        <title>WGS assembly of Ceratopteris richardii.</title>
        <authorList>
            <person name="Marchant D.B."/>
            <person name="Chen G."/>
            <person name="Jenkins J."/>
            <person name="Shu S."/>
            <person name="Leebens-Mack J."/>
            <person name="Grimwood J."/>
            <person name="Schmutz J."/>
            <person name="Soltis P."/>
            <person name="Soltis D."/>
            <person name="Chen Z.-H."/>
        </authorList>
    </citation>
    <scope>NUCLEOTIDE SEQUENCE</scope>
    <source>
        <strain evidence="2">Whitten #5841</strain>
        <tissue evidence="2">Leaf</tissue>
    </source>
</reference>
<dbReference type="InterPro" id="IPR032567">
    <property type="entry name" value="RTL1-rel"/>
</dbReference>
<gene>
    <name evidence="2" type="ORF">KP509_20G037500</name>
</gene>
<dbReference type="AlphaFoldDB" id="A0A8T2SI16"/>
<dbReference type="InterPro" id="IPR021109">
    <property type="entry name" value="Peptidase_aspartic_dom_sf"/>
</dbReference>
<accession>A0A8T2SI16</accession>
<keyword evidence="3" id="KW-1185">Reference proteome</keyword>
<sequence length="376" mass="42657">MIQNSSLGIELPQQAMEPKICLPKKFDGAHSKFRGFINQSIWAYWHSFNGSGTSRFAPLVEKSSPLLEDYNAFLADFEATFNDFDKRMTSTNKLIYLQQGPRAASTYASKFAQLACDVQWDEQALIDHFHRGLQWDVKNLLLNLKDPSTLSEAMTQAIKCDNRLFEYRRESHLHHSVQSMIQPQSSSSMECPTHVVPMELDSTQFRPLNDAEKQCRQVNNLYLYCGAPGHIARTCPNKGKRTQLAMVDSRATSCFMDIKYVRDNVISIVQKSFPILVEVIDGHLVSSGAITHETISLDLCMGKHEETIKFNLITSPNHPIILGLSWLEVHNLIVNWQTRSLSFPSECCQSHSCLLESNTPRSLTHAPECEAFLCKR</sequence>
<dbReference type="Pfam" id="PF03732">
    <property type="entry name" value="Retrotrans_gag"/>
    <property type="match status" value="1"/>
</dbReference>
<evidence type="ECO:0000259" key="1">
    <source>
        <dbReference type="Pfam" id="PF03732"/>
    </source>
</evidence>
<dbReference type="GO" id="GO:0003676">
    <property type="term" value="F:nucleic acid binding"/>
    <property type="evidence" value="ECO:0007669"/>
    <property type="project" value="InterPro"/>
</dbReference>
<dbReference type="PANTHER" id="PTHR15503">
    <property type="entry name" value="LDOC1 RELATED"/>
    <property type="match status" value="1"/>
</dbReference>
<name>A0A8T2SI16_CERRI</name>
<dbReference type="Proteomes" id="UP000825935">
    <property type="component" value="Chromosome 20"/>
</dbReference>
<protein>
    <recommendedName>
        <fullName evidence="1">Retrotransposon gag domain-containing protein</fullName>
    </recommendedName>
</protein>